<keyword evidence="1" id="KW-0444">Lipid biosynthesis</keyword>
<evidence type="ECO:0000313" key="3">
    <source>
        <dbReference type="EMBL" id="WMW80003.1"/>
    </source>
</evidence>
<dbReference type="EMBL" id="CP133720">
    <property type="protein sequence ID" value="WMW80003.1"/>
    <property type="molecule type" value="Genomic_DNA"/>
</dbReference>
<feature type="active site" evidence="1">
    <location>
        <position position="302"/>
    </location>
</feature>
<keyword evidence="1" id="KW-0594">Phospholipid biosynthesis</keyword>
<accession>A0ABY9RFJ6</accession>
<dbReference type="CDD" id="cd09159">
    <property type="entry name" value="PLDc_ybhO_like_2"/>
    <property type="match status" value="1"/>
</dbReference>
<comment type="catalytic activity">
    <reaction evidence="1">
        <text>2 a 1,2-diacyl-sn-glycero-3-phospho-(1'-sn-glycerol) = a cardiolipin + glycerol</text>
        <dbReference type="Rhea" id="RHEA:31451"/>
        <dbReference type="ChEBI" id="CHEBI:17754"/>
        <dbReference type="ChEBI" id="CHEBI:62237"/>
        <dbReference type="ChEBI" id="CHEBI:64716"/>
    </reaction>
</comment>
<keyword evidence="1 3" id="KW-0808">Transferase</keyword>
<organism evidence="3 4">
    <name type="scientific">Undibacterium cyanobacteriorum</name>
    <dbReference type="NCBI Taxonomy" id="3073561"/>
    <lineage>
        <taxon>Bacteria</taxon>
        <taxon>Pseudomonadati</taxon>
        <taxon>Pseudomonadota</taxon>
        <taxon>Betaproteobacteria</taxon>
        <taxon>Burkholderiales</taxon>
        <taxon>Oxalobacteraceae</taxon>
        <taxon>Undibacterium</taxon>
    </lineage>
</organism>
<dbReference type="SUPFAM" id="SSF56024">
    <property type="entry name" value="Phospholipase D/nuclease"/>
    <property type="match status" value="2"/>
</dbReference>
<feature type="active site" evidence="1">
    <location>
        <position position="111"/>
    </location>
</feature>
<evidence type="ECO:0000259" key="2">
    <source>
        <dbReference type="PROSITE" id="PS50035"/>
    </source>
</evidence>
<keyword evidence="1" id="KW-1208">Phospholipid metabolism</keyword>
<protein>
    <recommendedName>
        <fullName evidence="1">Cardiolipin synthase B</fullName>
        <shortName evidence="1">CL synthase</shortName>
        <ecNumber evidence="1">2.7.8.-</ecNumber>
    </recommendedName>
</protein>
<gene>
    <name evidence="1 3" type="primary">clsB</name>
    <name evidence="3" type="ORF">RF679_15325</name>
</gene>
<dbReference type="PANTHER" id="PTHR21248:SF22">
    <property type="entry name" value="PHOSPHOLIPASE D"/>
    <property type="match status" value="1"/>
</dbReference>
<feature type="domain" description="PLD phosphodiesterase" evidence="2">
    <location>
        <begin position="290"/>
        <end position="317"/>
    </location>
</feature>
<dbReference type="InterPro" id="IPR001736">
    <property type="entry name" value="PLipase_D/transphosphatidylase"/>
</dbReference>
<dbReference type="GO" id="GO:0016740">
    <property type="term" value="F:transferase activity"/>
    <property type="evidence" value="ECO:0007669"/>
    <property type="project" value="UniProtKB-KW"/>
</dbReference>
<keyword evidence="1" id="KW-0472">Membrane</keyword>
<comment type="subcellular location">
    <subcellularLocation>
        <location evidence="1">Cell membrane</location>
        <topology evidence="1">Peripheral membrane protein</topology>
    </subcellularLocation>
</comment>
<feature type="active site" evidence="1">
    <location>
        <position position="116"/>
    </location>
</feature>
<comment type="function">
    <text evidence="1">Catalyzes the phosphatidyl group transfer from one phosphatidylglycerol molecule to another to form cardiolipin (CL) (diphosphatidylglycerol) and glycerol.</text>
</comment>
<dbReference type="NCBIfam" id="NF008427">
    <property type="entry name" value="PRK11263.1"/>
    <property type="match status" value="1"/>
</dbReference>
<proteinExistence type="inferred from homology"/>
<dbReference type="Gene3D" id="3.30.870.10">
    <property type="entry name" value="Endonuclease Chain A"/>
    <property type="match status" value="2"/>
</dbReference>
<dbReference type="PANTHER" id="PTHR21248">
    <property type="entry name" value="CARDIOLIPIN SYNTHASE"/>
    <property type="match status" value="1"/>
</dbReference>
<dbReference type="EC" id="2.7.8.-" evidence="1"/>
<dbReference type="RefSeq" id="WP_309481496.1">
    <property type="nucleotide sequence ID" value="NZ_CP133720.1"/>
</dbReference>
<keyword evidence="1" id="KW-0443">Lipid metabolism</keyword>
<dbReference type="Proteomes" id="UP001181355">
    <property type="component" value="Chromosome"/>
</dbReference>
<sequence length="387" mass="44435">MAKILYESGNHLELLHTGEAFFPALLAAIADAKQEIFLETYIFAGDDTAREVAAALMNAAARGVRVQVIMDWVGTSDEQCSAWEREFQQNGVSCRIFNAWFRRGLPRTHRKLCVLDREVAFIGGINLIDDFVTDHGEPRSLAYPRWDFAVKVQGPCVLSIHKEITAQWHKLGKMAFLNRLLLARELRRLPKVQNQQGHNAAIVFRDNLRHRFSIQRAYLRALGKAKNTAYFANPYFAPGRRLRNGLINAANRGVDVRLLLGVGEFELQDLVAQSYYPRLLKYGVKIYEYHRTHMHAKIAVIDGHWSTVGSSNFDGLSLFLNHEANILIQDERFSRELEGHMQQAFSDAVQIEIGMIEKQAWHQRLKHRVAYAFYRWALRLATLGQYR</sequence>
<evidence type="ECO:0000256" key="1">
    <source>
        <dbReference type="HAMAP-Rule" id="MF_01917"/>
    </source>
</evidence>
<dbReference type="InterPro" id="IPR025202">
    <property type="entry name" value="PLD-like_dom"/>
</dbReference>
<name>A0ABY9RFJ6_9BURK</name>
<dbReference type="PROSITE" id="PS50035">
    <property type="entry name" value="PLD"/>
    <property type="match status" value="2"/>
</dbReference>
<dbReference type="CDD" id="cd09110">
    <property type="entry name" value="PLDc_CLS_1"/>
    <property type="match status" value="1"/>
</dbReference>
<dbReference type="PIRSF" id="PIRSF000850">
    <property type="entry name" value="Phospholipase_D_PSS"/>
    <property type="match status" value="1"/>
</dbReference>
<evidence type="ECO:0000313" key="4">
    <source>
        <dbReference type="Proteomes" id="UP001181355"/>
    </source>
</evidence>
<dbReference type="HAMAP" id="MF_01917">
    <property type="entry name" value="Cardiolipin_synth_ClsB"/>
    <property type="match status" value="1"/>
</dbReference>
<keyword evidence="4" id="KW-1185">Reference proteome</keyword>
<reference evidence="3" key="1">
    <citation type="submission" date="2023-09" db="EMBL/GenBank/DDBJ databases">
        <title>Undibacterium sp. 20NA77.5 isolated from freshwater.</title>
        <authorList>
            <person name="Le V."/>
            <person name="Ko S.-R."/>
            <person name="Ahn C.-Y."/>
            <person name="Oh H.-M."/>
        </authorList>
    </citation>
    <scope>NUCLEOTIDE SEQUENCE</scope>
    <source>
        <strain evidence="3">20NA77.5</strain>
    </source>
</reference>
<feature type="active site" evidence="1">
    <location>
        <position position="297"/>
    </location>
</feature>
<feature type="active site" evidence="1">
    <location>
        <position position="109"/>
    </location>
</feature>
<dbReference type="InterPro" id="IPR030872">
    <property type="entry name" value="Cardiolipin_synth_ClsB"/>
</dbReference>
<dbReference type="SMART" id="SM00155">
    <property type="entry name" value="PLDc"/>
    <property type="match status" value="2"/>
</dbReference>
<feature type="active site" evidence="1">
    <location>
        <position position="295"/>
    </location>
</feature>
<comment type="similarity">
    <text evidence="1">Belongs to the phospholipase D family. Cardiolipin synthase subfamily. ClsB sub-subfamily.</text>
</comment>
<feature type="domain" description="PLD phosphodiesterase" evidence="2">
    <location>
        <begin position="104"/>
        <end position="131"/>
    </location>
</feature>
<keyword evidence="1" id="KW-1003">Cell membrane</keyword>
<dbReference type="Pfam" id="PF13091">
    <property type="entry name" value="PLDc_2"/>
    <property type="match status" value="2"/>
</dbReference>